<dbReference type="EMBL" id="JAWQEG010004512">
    <property type="protein sequence ID" value="KAK3861301.1"/>
    <property type="molecule type" value="Genomic_DNA"/>
</dbReference>
<evidence type="ECO:0000313" key="2">
    <source>
        <dbReference type="EMBL" id="KAK3861301.1"/>
    </source>
</evidence>
<protein>
    <submittedName>
        <fullName evidence="2">Uncharacterized protein</fullName>
    </submittedName>
</protein>
<gene>
    <name evidence="2" type="ORF">Pcinc_032703</name>
</gene>
<dbReference type="Proteomes" id="UP001286313">
    <property type="component" value="Unassembled WGS sequence"/>
</dbReference>
<sequence>MPGRKWMKDWICEEDTVDDYGGVVQIQEEIIADSLAQEACRIHPWQCWLAEHLGLAFLAPVPPTLIPPQGQNIPLFAPLIKAAWPLVQLGQLWWNGIPLTPLPHELPFLVMKALGCGAAAAFLLWILFH</sequence>
<dbReference type="AlphaFoldDB" id="A0AAE1ETV5"/>
<reference evidence="2" key="1">
    <citation type="submission" date="2023-10" db="EMBL/GenBank/DDBJ databases">
        <title>Genome assemblies of two species of porcelain crab, Petrolisthes cinctipes and Petrolisthes manimaculis (Anomura: Porcellanidae).</title>
        <authorList>
            <person name="Angst P."/>
        </authorList>
    </citation>
    <scope>NUCLEOTIDE SEQUENCE</scope>
    <source>
        <strain evidence="2">PB745_01</strain>
        <tissue evidence="2">Gill</tissue>
    </source>
</reference>
<organism evidence="2 3">
    <name type="scientific">Petrolisthes cinctipes</name>
    <name type="common">Flat porcelain crab</name>
    <dbReference type="NCBI Taxonomy" id="88211"/>
    <lineage>
        <taxon>Eukaryota</taxon>
        <taxon>Metazoa</taxon>
        <taxon>Ecdysozoa</taxon>
        <taxon>Arthropoda</taxon>
        <taxon>Crustacea</taxon>
        <taxon>Multicrustacea</taxon>
        <taxon>Malacostraca</taxon>
        <taxon>Eumalacostraca</taxon>
        <taxon>Eucarida</taxon>
        <taxon>Decapoda</taxon>
        <taxon>Pleocyemata</taxon>
        <taxon>Anomura</taxon>
        <taxon>Galatheoidea</taxon>
        <taxon>Porcellanidae</taxon>
        <taxon>Petrolisthes</taxon>
    </lineage>
</organism>
<evidence type="ECO:0000313" key="3">
    <source>
        <dbReference type="Proteomes" id="UP001286313"/>
    </source>
</evidence>
<keyword evidence="3" id="KW-1185">Reference proteome</keyword>
<comment type="caution">
    <text evidence="2">The sequence shown here is derived from an EMBL/GenBank/DDBJ whole genome shotgun (WGS) entry which is preliminary data.</text>
</comment>
<accession>A0AAE1ETV5</accession>
<name>A0AAE1ETV5_PETCI</name>
<keyword evidence="1" id="KW-1133">Transmembrane helix</keyword>
<evidence type="ECO:0000256" key="1">
    <source>
        <dbReference type="SAM" id="Phobius"/>
    </source>
</evidence>
<feature type="transmembrane region" description="Helical" evidence="1">
    <location>
        <begin position="106"/>
        <end position="128"/>
    </location>
</feature>
<keyword evidence="1" id="KW-0812">Transmembrane</keyword>
<proteinExistence type="predicted"/>
<keyword evidence="1" id="KW-0472">Membrane</keyword>